<keyword evidence="1" id="KW-0472">Membrane</keyword>
<keyword evidence="1" id="KW-0812">Transmembrane</keyword>
<evidence type="ECO:0000313" key="3">
    <source>
        <dbReference type="Proteomes" id="UP001211420"/>
    </source>
</evidence>
<evidence type="ECO:0000313" key="2">
    <source>
        <dbReference type="EMBL" id="MCZ3621885.1"/>
    </source>
</evidence>
<reference evidence="2 3" key="1">
    <citation type="submission" date="2022-01" db="EMBL/GenBank/DDBJ databases">
        <title>VMRC isolate genome collection.</title>
        <authorList>
            <person name="France M."/>
            <person name="Rutt L."/>
            <person name="Humphrys M."/>
            <person name="Ravel J."/>
        </authorList>
    </citation>
    <scope>NUCLEOTIDE SEQUENCE [LARGE SCALE GENOMIC DNA]</scope>
    <source>
        <strain evidence="2 3">C0172B4</strain>
    </source>
</reference>
<proteinExistence type="predicted"/>
<name>A0ABT4K318_9LACO</name>
<accession>A0ABT4K318</accession>
<sequence length="59" mass="6739">MLTARDRLRLWTLATIGFTFLVFVLASVLVVITESWSQLWTIPALYLAFIGSICLYCKI</sequence>
<comment type="caution">
    <text evidence="2">The sequence shown here is derived from an EMBL/GenBank/DDBJ whole genome shotgun (WGS) entry which is preliminary data.</text>
</comment>
<dbReference type="RefSeq" id="WP_048587987.1">
    <property type="nucleotide sequence ID" value="NZ_JAKHPU010000002.1"/>
</dbReference>
<protein>
    <submittedName>
        <fullName evidence="2">Uncharacterized protein</fullName>
    </submittedName>
</protein>
<dbReference type="Proteomes" id="UP001211420">
    <property type="component" value="Unassembled WGS sequence"/>
</dbReference>
<gene>
    <name evidence="2" type="ORF">L2772_03235</name>
</gene>
<keyword evidence="1" id="KW-1133">Transmembrane helix</keyword>
<feature type="transmembrane region" description="Helical" evidence="1">
    <location>
        <begin position="38"/>
        <end position="57"/>
    </location>
</feature>
<evidence type="ECO:0000256" key="1">
    <source>
        <dbReference type="SAM" id="Phobius"/>
    </source>
</evidence>
<keyword evidence="3" id="KW-1185">Reference proteome</keyword>
<feature type="transmembrane region" description="Helical" evidence="1">
    <location>
        <begin position="12"/>
        <end position="32"/>
    </location>
</feature>
<organism evidence="2 3">
    <name type="scientific">Lactobacillus mulieris</name>
    <dbReference type="NCBI Taxonomy" id="2508708"/>
    <lineage>
        <taxon>Bacteria</taxon>
        <taxon>Bacillati</taxon>
        <taxon>Bacillota</taxon>
        <taxon>Bacilli</taxon>
        <taxon>Lactobacillales</taxon>
        <taxon>Lactobacillaceae</taxon>
        <taxon>Lactobacillus</taxon>
    </lineage>
</organism>
<dbReference type="EMBL" id="JAKHPW010000002">
    <property type="protein sequence ID" value="MCZ3621885.1"/>
    <property type="molecule type" value="Genomic_DNA"/>
</dbReference>